<protein>
    <recommendedName>
        <fullName evidence="4">DUF5671 domain-containing protein</fullName>
    </recommendedName>
</protein>
<comment type="caution">
    <text evidence="2">The sequence shown here is derived from an EMBL/GenBank/DDBJ whole genome shotgun (WGS) entry which is preliminary data.</text>
</comment>
<evidence type="ECO:0000313" key="3">
    <source>
        <dbReference type="Proteomes" id="UP000176544"/>
    </source>
</evidence>
<dbReference type="Proteomes" id="UP000176544">
    <property type="component" value="Unassembled WGS sequence"/>
</dbReference>
<feature type="transmembrane region" description="Helical" evidence="1">
    <location>
        <begin position="12"/>
        <end position="32"/>
    </location>
</feature>
<keyword evidence="1" id="KW-0472">Membrane</keyword>
<organism evidence="2 3">
    <name type="scientific">Candidatus Colwellbacteria bacterium RIFCSPLOWO2_02_FULL_45_11</name>
    <dbReference type="NCBI Taxonomy" id="1797692"/>
    <lineage>
        <taxon>Bacteria</taxon>
        <taxon>Candidatus Colwelliibacteriota</taxon>
    </lineage>
</organism>
<dbReference type="EMBL" id="MHJA01000012">
    <property type="protein sequence ID" value="OGY61114.1"/>
    <property type="molecule type" value="Genomic_DNA"/>
</dbReference>
<keyword evidence="1" id="KW-1133">Transmembrane helix</keyword>
<dbReference type="AlphaFoldDB" id="A0A1G1Z9D6"/>
<sequence>MYREIDASAVEFFQVAYFLIVVISLTASFLIMRREKTTIPAGGVDTSRLSRGKRWIIFMLCIITPVVSQAIFYYGWKNVMLNKAKTANLIGFIAYPLWIVTFGFLRIMLFGPGF</sequence>
<keyword evidence="1" id="KW-0812">Transmembrane</keyword>
<gene>
    <name evidence="2" type="ORF">A3I33_01345</name>
</gene>
<feature type="transmembrane region" description="Helical" evidence="1">
    <location>
        <begin position="55"/>
        <end position="76"/>
    </location>
</feature>
<feature type="transmembrane region" description="Helical" evidence="1">
    <location>
        <begin position="88"/>
        <end position="109"/>
    </location>
</feature>
<evidence type="ECO:0008006" key="4">
    <source>
        <dbReference type="Google" id="ProtNLM"/>
    </source>
</evidence>
<proteinExistence type="predicted"/>
<reference evidence="2 3" key="1">
    <citation type="journal article" date="2016" name="Nat. Commun.">
        <title>Thousands of microbial genomes shed light on interconnected biogeochemical processes in an aquifer system.</title>
        <authorList>
            <person name="Anantharaman K."/>
            <person name="Brown C.T."/>
            <person name="Hug L.A."/>
            <person name="Sharon I."/>
            <person name="Castelle C.J."/>
            <person name="Probst A.J."/>
            <person name="Thomas B.C."/>
            <person name="Singh A."/>
            <person name="Wilkins M.J."/>
            <person name="Karaoz U."/>
            <person name="Brodie E.L."/>
            <person name="Williams K.H."/>
            <person name="Hubbard S.S."/>
            <person name="Banfield J.F."/>
        </authorList>
    </citation>
    <scope>NUCLEOTIDE SEQUENCE [LARGE SCALE GENOMIC DNA]</scope>
</reference>
<name>A0A1G1Z9D6_9BACT</name>
<evidence type="ECO:0000313" key="2">
    <source>
        <dbReference type="EMBL" id="OGY61114.1"/>
    </source>
</evidence>
<accession>A0A1G1Z9D6</accession>
<evidence type="ECO:0000256" key="1">
    <source>
        <dbReference type="SAM" id="Phobius"/>
    </source>
</evidence>